<feature type="region of interest" description="Disordered" evidence="1">
    <location>
        <begin position="141"/>
        <end position="199"/>
    </location>
</feature>
<dbReference type="InterPro" id="IPR007481">
    <property type="entry name" value="SspB"/>
</dbReference>
<evidence type="ECO:0000313" key="3">
    <source>
        <dbReference type="Proteomes" id="UP000002596"/>
    </source>
</evidence>
<evidence type="ECO:0000313" key="2">
    <source>
        <dbReference type="EMBL" id="ABM34240.1"/>
    </source>
</evidence>
<proteinExistence type="predicted"/>
<dbReference type="AlphaFoldDB" id="A1TTF2"/>
<dbReference type="InterPro" id="IPR036760">
    <property type="entry name" value="SspB-like_sf"/>
</dbReference>
<dbReference type="NCBIfam" id="NF008769">
    <property type="entry name" value="PRK11798.2-5"/>
    <property type="match status" value="1"/>
</dbReference>
<dbReference type="HOGENOM" id="CLU_118425_1_0_4"/>
<evidence type="ECO:0000256" key="1">
    <source>
        <dbReference type="SAM" id="MobiDB-lite"/>
    </source>
</evidence>
<name>A1TTF2_PARC0</name>
<dbReference type="GO" id="GO:0005829">
    <property type="term" value="C:cytosol"/>
    <property type="evidence" value="ECO:0007669"/>
    <property type="project" value="TreeGrafter"/>
</dbReference>
<dbReference type="Pfam" id="PF04386">
    <property type="entry name" value="SspB"/>
    <property type="match status" value="1"/>
</dbReference>
<dbReference type="STRING" id="397945.Aave_3692"/>
<dbReference type="eggNOG" id="COG2969">
    <property type="taxonomic scope" value="Bacteria"/>
</dbReference>
<sequence>MRRGRTRAPRSASQKALLPDADMMNAQDSTSTRPYLIRALYEWCTDNGFTPYIAVRVDDSVQVPREYVKDGEIVLNISYDATSALQLGNDFIEFKARFGGKPRDIMVPVGRVIAIYARENGQGMAFPPPVDMLAPGAGGLSSGLLDAGGTPEGTVPEPSTDEDRVVQLVPTEGSASPADEPPRGPAPAGGGRPSLKRVK</sequence>
<dbReference type="PANTHER" id="PTHR37486">
    <property type="entry name" value="STRINGENT STARVATION PROTEIN B"/>
    <property type="match status" value="1"/>
</dbReference>
<dbReference type="GO" id="GO:0005840">
    <property type="term" value="C:ribosome"/>
    <property type="evidence" value="ECO:0007669"/>
    <property type="project" value="TreeGrafter"/>
</dbReference>
<dbReference type="Gene3D" id="2.30.30.220">
    <property type="entry name" value="SspB-like"/>
    <property type="match status" value="1"/>
</dbReference>
<gene>
    <name evidence="2" type="ordered locus">Aave_3692</name>
</gene>
<dbReference type="SUPFAM" id="SSF101738">
    <property type="entry name" value="SspB-like"/>
    <property type="match status" value="1"/>
</dbReference>
<dbReference type="Proteomes" id="UP000002596">
    <property type="component" value="Chromosome"/>
</dbReference>
<organism evidence="2 3">
    <name type="scientific">Paracidovorax citrulli (strain AAC00-1)</name>
    <name type="common">Acidovorax citrulli</name>
    <dbReference type="NCBI Taxonomy" id="397945"/>
    <lineage>
        <taxon>Bacteria</taxon>
        <taxon>Pseudomonadati</taxon>
        <taxon>Pseudomonadota</taxon>
        <taxon>Betaproteobacteria</taxon>
        <taxon>Burkholderiales</taxon>
        <taxon>Comamonadaceae</taxon>
        <taxon>Paracidovorax</taxon>
    </lineage>
</organism>
<accession>A1TTF2</accession>
<dbReference type="EMBL" id="CP000512">
    <property type="protein sequence ID" value="ABM34240.1"/>
    <property type="molecule type" value="Genomic_DNA"/>
</dbReference>
<dbReference type="PANTHER" id="PTHR37486:SF1">
    <property type="entry name" value="STRINGENT STARVATION PROTEIN B"/>
    <property type="match status" value="1"/>
</dbReference>
<dbReference type="KEGG" id="aav:Aave_3692"/>
<reference evidence="2" key="1">
    <citation type="submission" date="2006-12" db="EMBL/GenBank/DDBJ databases">
        <title>Complete sequence of Acidovorax avenae subsp. citrulli AAC00-1.</title>
        <authorList>
            <consortium name="US DOE Joint Genome Institute"/>
            <person name="Copeland A."/>
            <person name="Lucas S."/>
            <person name="Lapidus A."/>
            <person name="Barry K."/>
            <person name="Detter J.C."/>
            <person name="Glavina del Rio T."/>
            <person name="Dalin E."/>
            <person name="Tice H."/>
            <person name="Pitluck S."/>
            <person name="Kiss H."/>
            <person name="Brettin T."/>
            <person name="Bruce D."/>
            <person name="Han C."/>
            <person name="Tapia R."/>
            <person name="Gilna P."/>
            <person name="Schmutz J."/>
            <person name="Larimer F."/>
            <person name="Land M."/>
            <person name="Hauser L."/>
            <person name="Kyrpides N."/>
            <person name="Kim E."/>
            <person name="Stahl D."/>
            <person name="Richardson P."/>
        </authorList>
    </citation>
    <scope>NUCLEOTIDE SEQUENCE</scope>
    <source>
        <strain evidence="2">AAC00-1</strain>
    </source>
</reference>
<protein>
    <submittedName>
        <fullName evidence="2">Stringent starvation protein B</fullName>
    </submittedName>
</protein>
<dbReference type="GO" id="GO:0045732">
    <property type="term" value="P:positive regulation of protein catabolic process"/>
    <property type="evidence" value="ECO:0007669"/>
    <property type="project" value="TreeGrafter"/>
</dbReference>